<feature type="non-terminal residue" evidence="2">
    <location>
        <position position="79"/>
    </location>
</feature>
<accession>A0AAW9DKY8</accession>
<name>A0AAW9DKY8_STRSU</name>
<feature type="chain" id="PRO_5043948071" evidence="1">
    <location>
        <begin position="25"/>
        <end position="79"/>
    </location>
</feature>
<evidence type="ECO:0000313" key="2">
    <source>
        <dbReference type="EMBL" id="MDX5038849.1"/>
    </source>
</evidence>
<dbReference type="EMBL" id="JAWWZK010000108">
    <property type="protein sequence ID" value="MDX5038849.1"/>
    <property type="molecule type" value="Genomic_DNA"/>
</dbReference>
<protein>
    <submittedName>
        <fullName evidence="2">Lipoprotein</fullName>
    </submittedName>
</protein>
<organism evidence="2 3">
    <name type="scientific">Streptococcus suis</name>
    <dbReference type="NCBI Taxonomy" id="1307"/>
    <lineage>
        <taxon>Bacteria</taxon>
        <taxon>Bacillati</taxon>
        <taxon>Bacillota</taxon>
        <taxon>Bacilli</taxon>
        <taxon>Lactobacillales</taxon>
        <taxon>Streptococcaceae</taxon>
        <taxon>Streptococcus</taxon>
    </lineage>
</organism>
<dbReference type="Gene3D" id="2.40.128.50">
    <property type="match status" value="1"/>
</dbReference>
<keyword evidence="2" id="KW-0449">Lipoprotein</keyword>
<feature type="signal peptide" evidence="1">
    <location>
        <begin position="1"/>
        <end position="24"/>
    </location>
</feature>
<proteinExistence type="predicted"/>
<reference evidence="2" key="1">
    <citation type="submission" date="2023-11" db="EMBL/GenBank/DDBJ databases">
        <title>Antimicrobial resistance in invasive Streptococcus suis isolated in Spain and the associated genetic mechanisms.</title>
        <authorList>
            <person name="Uruen C."/>
            <person name="Arenas J.A."/>
        </authorList>
    </citation>
    <scope>NUCLEOTIDE SEQUENCE</scope>
    <source>
        <strain evidence="2">Ss_70</strain>
    </source>
</reference>
<evidence type="ECO:0000313" key="3">
    <source>
        <dbReference type="Proteomes" id="UP001270004"/>
    </source>
</evidence>
<sequence length="79" mass="8324">MKKIKALLLTLTAVLLLTACSASNQSLDGTYTYEEDGSSMTIIIDGQDGSLSIEAGDGSGSLFVDNISTDFTVDKENKT</sequence>
<dbReference type="PROSITE" id="PS51257">
    <property type="entry name" value="PROKAR_LIPOPROTEIN"/>
    <property type="match status" value="1"/>
</dbReference>
<dbReference type="Proteomes" id="UP001270004">
    <property type="component" value="Unassembled WGS sequence"/>
</dbReference>
<keyword evidence="1" id="KW-0732">Signal</keyword>
<gene>
    <name evidence="2" type="ORF">SHY70_11305</name>
</gene>
<dbReference type="RefSeq" id="WP_319444404.1">
    <property type="nucleotide sequence ID" value="NZ_JAWWZK010000108.1"/>
</dbReference>
<dbReference type="AlphaFoldDB" id="A0AAW9DKY8"/>
<evidence type="ECO:0000256" key="1">
    <source>
        <dbReference type="SAM" id="SignalP"/>
    </source>
</evidence>
<comment type="caution">
    <text evidence="2">The sequence shown here is derived from an EMBL/GenBank/DDBJ whole genome shotgun (WGS) entry which is preliminary data.</text>
</comment>
<dbReference type="InterPro" id="IPR027279">
    <property type="entry name" value="D_amino_pept/lipop_sf"/>
</dbReference>